<keyword evidence="2" id="KW-1185">Reference proteome</keyword>
<reference evidence="1" key="1">
    <citation type="submission" date="2020-03" db="EMBL/GenBank/DDBJ databases">
        <title>A high-quality chromosome-level genome assembly of a woody plant with both climbing and erect habits, Rhamnella rubrinervis.</title>
        <authorList>
            <person name="Lu Z."/>
            <person name="Yang Y."/>
            <person name="Zhu X."/>
            <person name="Sun Y."/>
        </authorList>
    </citation>
    <scope>NUCLEOTIDE SEQUENCE</scope>
    <source>
        <strain evidence="1">BYM</strain>
        <tissue evidence="1">Leaf</tissue>
    </source>
</reference>
<evidence type="ECO:0000313" key="2">
    <source>
        <dbReference type="Proteomes" id="UP000796880"/>
    </source>
</evidence>
<evidence type="ECO:0000313" key="1">
    <source>
        <dbReference type="EMBL" id="KAF3433637.1"/>
    </source>
</evidence>
<dbReference type="EMBL" id="VOIH02000011">
    <property type="protein sequence ID" value="KAF3433637.1"/>
    <property type="molecule type" value="Genomic_DNA"/>
</dbReference>
<comment type="caution">
    <text evidence="1">The sequence shown here is derived from an EMBL/GenBank/DDBJ whole genome shotgun (WGS) entry which is preliminary data.</text>
</comment>
<proteinExistence type="predicted"/>
<organism evidence="1 2">
    <name type="scientific">Rhamnella rubrinervis</name>
    <dbReference type="NCBI Taxonomy" id="2594499"/>
    <lineage>
        <taxon>Eukaryota</taxon>
        <taxon>Viridiplantae</taxon>
        <taxon>Streptophyta</taxon>
        <taxon>Embryophyta</taxon>
        <taxon>Tracheophyta</taxon>
        <taxon>Spermatophyta</taxon>
        <taxon>Magnoliopsida</taxon>
        <taxon>eudicotyledons</taxon>
        <taxon>Gunneridae</taxon>
        <taxon>Pentapetalae</taxon>
        <taxon>rosids</taxon>
        <taxon>fabids</taxon>
        <taxon>Rosales</taxon>
        <taxon>Rhamnaceae</taxon>
        <taxon>rhamnoid group</taxon>
        <taxon>Rhamneae</taxon>
        <taxon>Rhamnella</taxon>
    </lineage>
</organism>
<accession>A0A8K0DM39</accession>
<protein>
    <submittedName>
        <fullName evidence="1">Uncharacterized protein</fullName>
    </submittedName>
</protein>
<dbReference type="Proteomes" id="UP000796880">
    <property type="component" value="Unassembled WGS sequence"/>
</dbReference>
<sequence>MQRNWYRCHRGHRVCSPTGTLHRRLLSWFLFWCARDKLVVVEVTGLLIRDYSLESAPNSSSQVRSYIRWLFAEVAKAYFVAALVS</sequence>
<name>A0A8K0DM39_9ROSA</name>
<gene>
    <name evidence="1" type="ORF">FNV43_RR24740</name>
</gene>
<dbReference type="AlphaFoldDB" id="A0A8K0DM39"/>